<reference evidence="3 4" key="1">
    <citation type="submission" date="2024-02" db="EMBL/GenBank/DDBJ databases">
        <title>Full genome sequence of Nocardioides kribbensis.</title>
        <authorList>
            <person name="Poletto B.L."/>
            <person name="Silva G."/>
            <person name="Galante D."/>
            <person name="Campos K.R."/>
            <person name="Santos M.B.N."/>
            <person name="Sacchi C.T."/>
        </authorList>
    </citation>
    <scope>NUCLEOTIDE SEQUENCE [LARGE SCALE GENOMIC DNA]</scope>
    <source>
        <strain evidence="3 4">O4R</strain>
    </source>
</reference>
<dbReference type="RefSeq" id="WP_349804397.1">
    <property type="nucleotide sequence ID" value="NZ_JBEGDP010000007.1"/>
</dbReference>
<dbReference type="Gene3D" id="3.40.50.300">
    <property type="entry name" value="P-loop containing nucleotide triphosphate hydrolases"/>
    <property type="match status" value="1"/>
</dbReference>
<comment type="caution">
    <text evidence="3">The sequence shown here is derived from an EMBL/GenBank/DDBJ whole genome shotgun (WGS) entry which is preliminary data.</text>
</comment>
<dbReference type="Proteomes" id="UP001482520">
    <property type="component" value="Unassembled WGS sequence"/>
</dbReference>
<dbReference type="PANTHER" id="PTHR34383:SF3">
    <property type="entry name" value="POLYPHOSPHATE:AMP PHOSPHOTRANSFERASE"/>
    <property type="match status" value="1"/>
</dbReference>
<evidence type="ECO:0000259" key="2">
    <source>
        <dbReference type="Pfam" id="PF03976"/>
    </source>
</evidence>
<feature type="compositionally biased region" description="Acidic residues" evidence="1">
    <location>
        <begin position="279"/>
        <end position="292"/>
    </location>
</feature>
<accession>A0ABV1NXX2</accession>
<keyword evidence="3" id="KW-0418">Kinase</keyword>
<name>A0ABV1NXX2_9ACTN</name>
<dbReference type="SUPFAM" id="SSF52540">
    <property type="entry name" value="P-loop containing nucleoside triphosphate hydrolases"/>
    <property type="match status" value="1"/>
</dbReference>
<dbReference type="GO" id="GO:0016301">
    <property type="term" value="F:kinase activity"/>
    <property type="evidence" value="ECO:0007669"/>
    <property type="project" value="UniProtKB-KW"/>
</dbReference>
<evidence type="ECO:0000313" key="3">
    <source>
        <dbReference type="EMBL" id="MEQ7847333.1"/>
    </source>
</evidence>
<dbReference type="InterPro" id="IPR022300">
    <property type="entry name" value="PPK2-rel_1"/>
</dbReference>
<feature type="domain" description="Polyphosphate kinase-2-related" evidence="2">
    <location>
        <begin position="34"/>
        <end position="253"/>
    </location>
</feature>
<dbReference type="NCBIfam" id="TIGR03709">
    <property type="entry name" value="PPK2_rel_1"/>
    <property type="match status" value="1"/>
</dbReference>
<evidence type="ECO:0000256" key="1">
    <source>
        <dbReference type="SAM" id="MobiDB-lite"/>
    </source>
</evidence>
<organism evidence="3 4">
    <name type="scientific">Nocardioides kribbensis</name>
    <dbReference type="NCBI Taxonomy" id="305517"/>
    <lineage>
        <taxon>Bacteria</taxon>
        <taxon>Bacillati</taxon>
        <taxon>Actinomycetota</taxon>
        <taxon>Actinomycetes</taxon>
        <taxon>Propionibacteriales</taxon>
        <taxon>Nocardioidaceae</taxon>
        <taxon>Nocardioides</taxon>
    </lineage>
</organism>
<dbReference type="EMBL" id="JBEGDP010000007">
    <property type="protein sequence ID" value="MEQ7847333.1"/>
    <property type="molecule type" value="Genomic_DNA"/>
</dbReference>
<keyword evidence="4" id="KW-1185">Reference proteome</keyword>
<evidence type="ECO:0000313" key="4">
    <source>
        <dbReference type="Proteomes" id="UP001482520"/>
    </source>
</evidence>
<dbReference type="InterPro" id="IPR022488">
    <property type="entry name" value="PPK2-related"/>
</dbReference>
<feature type="region of interest" description="Disordered" evidence="1">
    <location>
        <begin position="270"/>
        <end position="292"/>
    </location>
</feature>
<proteinExistence type="predicted"/>
<dbReference type="InterPro" id="IPR027417">
    <property type="entry name" value="P-loop_NTPase"/>
</dbReference>
<gene>
    <name evidence="3" type="ORF">V6R90_08575</name>
</gene>
<dbReference type="PANTHER" id="PTHR34383">
    <property type="entry name" value="POLYPHOSPHATE:AMP PHOSPHOTRANSFERASE-RELATED"/>
    <property type="match status" value="1"/>
</dbReference>
<protein>
    <submittedName>
        <fullName evidence="3">PPK2 family polyphosphate kinase</fullName>
    </submittedName>
</protein>
<dbReference type="Pfam" id="PF03976">
    <property type="entry name" value="PPK2"/>
    <property type="match status" value="1"/>
</dbReference>
<keyword evidence="3" id="KW-0808">Transferase</keyword>
<sequence length="292" mass="32652">MSASLLRLPTGPVDLRGLPTDATPDFAHGKTAGKVALAELGPRLGELQERLFSEHTTEHPRSVLLVLQGMDTSGKGGVLRHTLGLVDPQGLRITSFKAPTAEEREHDFLWRIRRALPGPGLIGVFDRSHYEDVLAARVRGLAPLEEIERRYAAINDFEAELLAGGTTVVKCMLHISADTQRERLLERLDRPDKHWKFTPGDIDDRQLWPAYRAAYETALERTNTEVAPWHVVPSDRKWYRNLAVGRLLLDALEGLAPTWPPARYDVAEQRRRLLHEADPDPDPDPDPEGSAA</sequence>